<dbReference type="AlphaFoldDB" id="A1ZUH7"/>
<keyword evidence="2" id="KW-1185">Reference proteome</keyword>
<sequence length="39" mass="4734">MIYRIIFIKCGVEKALITAQQMFFDKAKIRHLYRRNGEM</sequence>
<proteinExistence type="predicted"/>
<evidence type="ECO:0000313" key="1">
    <source>
        <dbReference type="EMBL" id="EAY25996.1"/>
    </source>
</evidence>
<comment type="caution">
    <text evidence="1">The sequence shown here is derived from an EMBL/GenBank/DDBJ whole genome shotgun (WGS) entry which is preliminary data.</text>
</comment>
<organism evidence="1 2">
    <name type="scientific">Microscilla marina ATCC 23134</name>
    <dbReference type="NCBI Taxonomy" id="313606"/>
    <lineage>
        <taxon>Bacteria</taxon>
        <taxon>Pseudomonadati</taxon>
        <taxon>Bacteroidota</taxon>
        <taxon>Cytophagia</taxon>
        <taxon>Cytophagales</taxon>
        <taxon>Microscillaceae</taxon>
        <taxon>Microscilla</taxon>
    </lineage>
</organism>
<reference evidence="1 2" key="1">
    <citation type="submission" date="2007-01" db="EMBL/GenBank/DDBJ databases">
        <authorList>
            <person name="Haygood M."/>
            <person name="Podell S."/>
            <person name="Anderson C."/>
            <person name="Hopkinson B."/>
            <person name="Roe K."/>
            <person name="Barbeau K."/>
            <person name="Gaasterland T."/>
            <person name="Ferriera S."/>
            <person name="Johnson J."/>
            <person name="Kravitz S."/>
            <person name="Beeson K."/>
            <person name="Sutton G."/>
            <person name="Rogers Y.-H."/>
            <person name="Friedman R."/>
            <person name="Frazier M."/>
            <person name="Venter J.C."/>
        </authorList>
    </citation>
    <scope>NUCLEOTIDE SEQUENCE [LARGE SCALE GENOMIC DNA]</scope>
    <source>
        <strain evidence="1 2">ATCC 23134</strain>
    </source>
</reference>
<dbReference type="EMBL" id="AAWS01000040">
    <property type="protein sequence ID" value="EAY25996.1"/>
    <property type="molecule type" value="Genomic_DNA"/>
</dbReference>
<gene>
    <name evidence="1" type="ORF">M23134_07145</name>
</gene>
<name>A1ZUH7_MICM2</name>
<evidence type="ECO:0000313" key="2">
    <source>
        <dbReference type="Proteomes" id="UP000004095"/>
    </source>
</evidence>
<protein>
    <submittedName>
        <fullName evidence="1">Uncharacterized protein</fullName>
    </submittedName>
</protein>
<accession>A1ZUH7</accession>
<dbReference type="Proteomes" id="UP000004095">
    <property type="component" value="Unassembled WGS sequence"/>
</dbReference>